<sequence>CEGMEMANAPFPVEHFSMEQFNCPVCLDVLKEPVTTCCGHSFCKVCINGFWDQENRNGCYSCPQCRRTFAPRPDLYKNSMLAEMMEKLQALYPAQCYAGPGDVAGTYSTRRKEEACLNSSCETRLQPHLEVHVLKKHNLIEVKLPEKICSERDKPNEMDSTGRRCICSLCKLDKHKGHDAAALSAERPAKQLQQMVSTSEPKSRDDFLK</sequence>
<proteinExistence type="predicted"/>
<dbReference type="Gene3D" id="3.30.160.60">
    <property type="entry name" value="Classic Zinc Finger"/>
    <property type="match status" value="1"/>
</dbReference>
<dbReference type="OrthoDB" id="6105938at2759"/>
<dbReference type="Proteomes" id="UP000727407">
    <property type="component" value="Unassembled WGS sequence"/>
</dbReference>
<accession>A0A8J4TZ84</accession>
<dbReference type="PANTHER" id="PTHR25465:SF14">
    <property type="entry name" value="E3 UBIQUITIN-PROTEIN LIGASE TRIM65"/>
    <property type="match status" value="1"/>
</dbReference>
<name>A0A8J4TZ84_CLAMG</name>
<gene>
    <name evidence="7" type="ORF">DAT39_012714</name>
</gene>
<dbReference type="InterPro" id="IPR001841">
    <property type="entry name" value="Znf_RING"/>
</dbReference>
<evidence type="ECO:0000256" key="1">
    <source>
        <dbReference type="ARBA" id="ARBA00022723"/>
    </source>
</evidence>
<feature type="non-terminal residue" evidence="7">
    <location>
        <position position="209"/>
    </location>
</feature>
<dbReference type="InterPro" id="IPR013083">
    <property type="entry name" value="Znf_RING/FYVE/PHD"/>
</dbReference>
<dbReference type="GO" id="GO:0008270">
    <property type="term" value="F:zinc ion binding"/>
    <property type="evidence" value="ECO:0007669"/>
    <property type="project" value="UniProtKB-KW"/>
</dbReference>
<evidence type="ECO:0000259" key="6">
    <source>
        <dbReference type="PROSITE" id="PS50089"/>
    </source>
</evidence>
<dbReference type="EMBL" id="QNUK01000231">
    <property type="protein sequence ID" value="KAF5897553.1"/>
    <property type="molecule type" value="Genomic_DNA"/>
</dbReference>
<dbReference type="SMART" id="SM00184">
    <property type="entry name" value="RING"/>
    <property type="match status" value="1"/>
</dbReference>
<dbReference type="InterPro" id="IPR017907">
    <property type="entry name" value="Znf_RING_CS"/>
</dbReference>
<reference evidence="7" key="1">
    <citation type="submission" date="2020-07" db="EMBL/GenBank/DDBJ databases">
        <title>Clarias magur genome sequencing, assembly and annotation.</title>
        <authorList>
            <person name="Kushwaha B."/>
            <person name="Kumar R."/>
            <person name="Das P."/>
            <person name="Joshi C.G."/>
            <person name="Kumar D."/>
            <person name="Nagpure N.S."/>
            <person name="Pandey M."/>
            <person name="Agarwal S."/>
            <person name="Srivastava S."/>
            <person name="Singh M."/>
            <person name="Sahoo L."/>
            <person name="Jayasankar P."/>
            <person name="Meher P.K."/>
            <person name="Koringa P.G."/>
            <person name="Iquebal M.A."/>
            <person name="Das S.P."/>
            <person name="Bit A."/>
            <person name="Patnaik S."/>
            <person name="Patel N."/>
            <person name="Shah T.M."/>
            <person name="Hinsu A."/>
            <person name="Jena J.K."/>
        </authorList>
    </citation>
    <scope>NUCLEOTIDE SEQUENCE</scope>
    <source>
        <strain evidence="7">CIFAMagur01</strain>
        <tissue evidence="7">Testis</tissue>
    </source>
</reference>
<feature type="compositionally biased region" description="Polar residues" evidence="5">
    <location>
        <begin position="191"/>
        <end position="200"/>
    </location>
</feature>
<feature type="domain" description="RING-type" evidence="6">
    <location>
        <begin position="23"/>
        <end position="66"/>
    </location>
</feature>
<evidence type="ECO:0000256" key="2">
    <source>
        <dbReference type="ARBA" id="ARBA00022771"/>
    </source>
</evidence>
<dbReference type="AlphaFoldDB" id="A0A8J4TZ84"/>
<feature type="non-terminal residue" evidence="7">
    <location>
        <position position="1"/>
    </location>
</feature>
<dbReference type="PANTHER" id="PTHR25465">
    <property type="entry name" value="B-BOX DOMAIN CONTAINING"/>
    <property type="match status" value="1"/>
</dbReference>
<feature type="region of interest" description="Disordered" evidence="5">
    <location>
        <begin position="180"/>
        <end position="209"/>
    </location>
</feature>
<evidence type="ECO:0000256" key="5">
    <source>
        <dbReference type="SAM" id="MobiDB-lite"/>
    </source>
</evidence>
<keyword evidence="3" id="KW-0862">Zinc</keyword>
<comment type="caution">
    <text evidence="7">The sequence shown here is derived from an EMBL/GenBank/DDBJ whole genome shotgun (WGS) entry which is preliminary data.</text>
</comment>
<keyword evidence="1" id="KW-0479">Metal-binding</keyword>
<evidence type="ECO:0000313" key="8">
    <source>
        <dbReference type="Proteomes" id="UP000727407"/>
    </source>
</evidence>
<protein>
    <submittedName>
        <fullName evidence="7">E3 ubiquitin/ISG15 ligase TRIM25-like</fullName>
    </submittedName>
</protein>
<dbReference type="SUPFAM" id="SSF57850">
    <property type="entry name" value="RING/U-box"/>
    <property type="match status" value="1"/>
</dbReference>
<evidence type="ECO:0000256" key="3">
    <source>
        <dbReference type="ARBA" id="ARBA00022833"/>
    </source>
</evidence>
<keyword evidence="8" id="KW-1185">Reference proteome</keyword>
<dbReference type="PROSITE" id="PS00518">
    <property type="entry name" value="ZF_RING_1"/>
    <property type="match status" value="1"/>
</dbReference>
<dbReference type="InterPro" id="IPR051051">
    <property type="entry name" value="E3_ubiq-ligase_TRIM/RNF"/>
</dbReference>
<dbReference type="Gene3D" id="3.30.40.10">
    <property type="entry name" value="Zinc/RING finger domain, C3HC4 (zinc finger)"/>
    <property type="match status" value="1"/>
</dbReference>
<evidence type="ECO:0000256" key="4">
    <source>
        <dbReference type="PROSITE-ProRule" id="PRU00175"/>
    </source>
</evidence>
<keyword evidence="2 4" id="KW-0863">Zinc-finger</keyword>
<keyword evidence="7" id="KW-0436">Ligase</keyword>
<dbReference type="Pfam" id="PF15227">
    <property type="entry name" value="zf-C3HC4_4"/>
    <property type="match status" value="1"/>
</dbReference>
<organism evidence="7 8">
    <name type="scientific">Clarias magur</name>
    <name type="common">Asian catfish</name>
    <name type="synonym">Macropteronotus magur</name>
    <dbReference type="NCBI Taxonomy" id="1594786"/>
    <lineage>
        <taxon>Eukaryota</taxon>
        <taxon>Metazoa</taxon>
        <taxon>Chordata</taxon>
        <taxon>Craniata</taxon>
        <taxon>Vertebrata</taxon>
        <taxon>Euteleostomi</taxon>
        <taxon>Actinopterygii</taxon>
        <taxon>Neopterygii</taxon>
        <taxon>Teleostei</taxon>
        <taxon>Ostariophysi</taxon>
        <taxon>Siluriformes</taxon>
        <taxon>Clariidae</taxon>
        <taxon>Clarias</taxon>
    </lineage>
</organism>
<dbReference type="GO" id="GO:0016874">
    <property type="term" value="F:ligase activity"/>
    <property type="evidence" value="ECO:0007669"/>
    <property type="project" value="UniProtKB-KW"/>
</dbReference>
<evidence type="ECO:0000313" key="7">
    <source>
        <dbReference type="EMBL" id="KAF5897553.1"/>
    </source>
</evidence>
<dbReference type="PROSITE" id="PS50089">
    <property type="entry name" value="ZF_RING_2"/>
    <property type="match status" value="1"/>
</dbReference>